<protein>
    <submittedName>
        <fullName evidence="3">Uncharacterized protein</fullName>
    </submittedName>
</protein>
<accession>A0A7C9RSK7</accession>
<feature type="region of interest" description="Disordered" evidence="1">
    <location>
        <begin position="1"/>
        <end position="32"/>
    </location>
</feature>
<feature type="transmembrane region" description="Helical" evidence="2">
    <location>
        <begin position="71"/>
        <end position="93"/>
    </location>
</feature>
<dbReference type="Proteomes" id="UP000481360">
    <property type="component" value="Unassembled WGS sequence"/>
</dbReference>
<evidence type="ECO:0000256" key="1">
    <source>
        <dbReference type="SAM" id="MobiDB-lite"/>
    </source>
</evidence>
<feature type="compositionally biased region" description="Pro residues" evidence="1">
    <location>
        <begin position="11"/>
        <end position="30"/>
    </location>
</feature>
<evidence type="ECO:0000256" key="2">
    <source>
        <dbReference type="SAM" id="Phobius"/>
    </source>
</evidence>
<proteinExistence type="predicted"/>
<keyword evidence="2" id="KW-1133">Transmembrane helix</keyword>
<dbReference type="RefSeq" id="WP_166045613.1">
    <property type="nucleotide sequence ID" value="NZ_JAAMPJ010000002.1"/>
</dbReference>
<keyword evidence="4" id="KW-1185">Reference proteome</keyword>
<reference evidence="3 4" key="1">
    <citation type="submission" date="2020-03" db="EMBL/GenBank/DDBJ databases">
        <title>Isolation and identification of active actinomycetes.</title>
        <authorList>
            <person name="Sun X."/>
        </authorList>
    </citation>
    <scope>NUCLEOTIDE SEQUENCE [LARGE SCALE GENOMIC DNA]</scope>
    <source>
        <strain evidence="3 4">NEAU-D13</strain>
    </source>
</reference>
<feature type="transmembrane region" description="Helical" evidence="2">
    <location>
        <begin position="44"/>
        <end position="65"/>
    </location>
</feature>
<feature type="compositionally biased region" description="Low complexity" evidence="1">
    <location>
        <begin position="1"/>
        <end position="10"/>
    </location>
</feature>
<evidence type="ECO:0000313" key="3">
    <source>
        <dbReference type="EMBL" id="NGY59642.1"/>
    </source>
</evidence>
<comment type="caution">
    <text evidence="3">The sequence shown here is derived from an EMBL/GenBank/DDBJ whole genome shotgun (WGS) entry which is preliminary data.</text>
</comment>
<feature type="transmembrane region" description="Helical" evidence="2">
    <location>
        <begin position="105"/>
        <end position="126"/>
    </location>
</feature>
<evidence type="ECO:0000313" key="4">
    <source>
        <dbReference type="Proteomes" id="UP000481360"/>
    </source>
</evidence>
<name>A0A7C9RSK7_9PSEU</name>
<keyword evidence="2" id="KW-0472">Membrane</keyword>
<sequence>MTRPQQWAAAPPQPSPGYRPHPQQPPPTYAQPPRKQLVTTVVTLLHWAFLAGTFALADLAILSVAMTGDGMVTGVSLAIAWATLGLLNVPAVLAIDHADFRLSRWASLVTALAFGGALVRSAVLGAAGPIEWVVMVAMLAVCLLNVFLTLRPRR</sequence>
<keyword evidence="2" id="KW-0812">Transmembrane</keyword>
<feature type="transmembrane region" description="Helical" evidence="2">
    <location>
        <begin position="132"/>
        <end position="150"/>
    </location>
</feature>
<gene>
    <name evidence="3" type="ORF">G7043_11965</name>
</gene>
<dbReference type="EMBL" id="JAAMPJ010000002">
    <property type="protein sequence ID" value="NGY59642.1"/>
    <property type="molecule type" value="Genomic_DNA"/>
</dbReference>
<organism evidence="3 4">
    <name type="scientific">Lentzea alba</name>
    <dbReference type="NCBI Taxonomy" id="2714351"/>
    <lineage>
        <taxon>Bacteria</taxon>
        <taxon>Bacillati</taxon>
        <taxon>Actinomycetota</taxon>
        <taxon>Actinomycetes</taxon>
        <taxon>Pseudonocardiales</taxon>
        <taxon>Pseudonocardiaceae</taxon>
        <taxon>Lentzea</taxon>
    </lineage>
</organism>
<dbReference type="AlphaFoldDB" id="A0A7C9RSK7"/>